<accession>A0A0K9PC71</accession>
<evidence type="ECO:0000256" key="7">
    <source>
        <dbReference type="ARBA" id="ARBA00022692"/>
    </source>
</evidence>
<keyword evidence="8" id="KW-0133">Cell shape</keyword>
<keyword evidence="4" id="KW-1003">Cell membrane</keyword>
<dbReference type="Gene3D" id="1.25.40.270">
    <property type="entry name" value="Vacuolar protein sorting-associated protein vta1"/>
    <property type="match status" value="1"/>
</dbReference>
<dbReference type="Pfam" id="PF25968">
    <property type="entry name" value="CALS1"/>
    <property type="match status" value="1"/>
</dbReference>
<comment type="similarity">
    <text evidence="2">Belongs to the glycosyltransferase 48 family.</text>
</comment>
<dbReference type="GO" id="GO:0046527">
    <property type="term" value="F:glucosyltransferase activity"/>
    <property type="evidence" value="ECO:0000318"/>
    <property type="project" value="GO_Central"/>
</dbReference>
<dbReference type="Proteomes" id="UP000036987">
    <property type="component" value="Unassembled WGS sequence"/>
</dbReference>
<dbReference type="GO" id="GO:0006075">
    <property type="term" value="P:(1-&gt;3)-beta-D-glucan biosynthetic process"/>
    <property type="evidence" value="ECO:0007669"/>
    <property type="project" value="InterPro"/>
</dbReference>
<feature type="transmembrane region" description="Helical" evidence="15">
    <location>
        <begin position="1510"/>
        <end position="1533"/>
    </location>
</feature>
<dbReference type="InterPro" id="IPR039431">
    <property type="entry name" value="Vta1/CALS_N"/>
</dbReference>
<gene>
    <name evidence="17" type="ORF">ZOSMA_294G00260</name>
</gene>
<feature type="transmembrane region" description="Helical" evidence="15">
    <location>
        <begin position="1587"/>
        <end position="1607"/>
    </location>
</feature>
<feature type="transmembrane region" description="Helical" evidence="15">
    <location>
        <begin position="500"/>
        <end position="518"/>
    </location>
</feature>
<feature type="domain" description="1,3-beta-glucan synthase component FKS1-like" evidence="16">
    <location>
        <begin position="333"/>
        <end position="449"/>
    </location>
</feature>
<evidence type="ECO:0000256" key="10">
    <source>
        <dbReference type="ARBA" id="ARBA00023136"/>
    </source>
</evidence>
<evidence type="ECO:0000256" key="1">
    <source>
        <dbReference type="ARBA" id="ARBA00004651"/>
    </source>
</evidence>
<dbReference type="FunFam" id="1.25.40.270:FF:000002">
    <property type="entry name" value="callose synthase 3"/>
    <property type="match status" value="1"/>
</dbReference>
<evidence type="ECO:0000256" key="9">
    <source>
        <dbReference type="ARBA" id="ARBA00022989"/>
    </source>
</evidence>
<protein>
    <recommendedName>
        <fullName evidence="12">1,3-beta-glucan synthase</fullName>
        <ecNumber evidence="3">2.4.1.34</ecNumber>
    </recommendedName>
    <alternativeName>
        <fullName evidence="12">1,3-beta-glucan synthase</fullName>
    </alternativeName>
</protein>
<organism evidence="17 18">
    <name type="scientific">Zostera marina</name>
    <name type="common">Eelgrass</name>
    <dbReference type="NCBI Taxonomy" id="29655"/>
    <lineage>
        <taxon>Eukaryota</taxon>
        <taxon>Viridiplantae</taxon>
        <taxon>Streptophyta</taxon>
        <taxon>Embryophyta</taxon>
        <taxon>Tracheophyta</taxon>
        <taxon>Spermatophyta</taxon>
        <taxon>Magnoliopsida</taxon>
        <taxon>Liliopsida</taxon>
        <taxon>Zosteraceae</taxon>
        <taxon>Zostera</taxon>
    </lineage>
</organism>
<comment type="subcellular location">
    <subcellularLocation>
        <location evidence="1">Cell membrane</location>
        <topology evidence="1">Multi-pass membrane protein</topology>
    </subcellularLocation>
</comment>
<dbReference type="InterPro" id="IPR023175">
    <property type="entry name" value="Vta1/CALS_N_sf"/>
</dbReference>
<dbReference type="GO" id="GO:0003843">
    <property type="term" value="F:1,3-beta-D-glucan synthase activity"/>
    <property type="evidence" value="ECO:0007669"/>
    <property type="project" value="UniProtKB-EC"/>
</dbReference>
<feature type="transmembrane region" description="Helical" evidence="15">
    <location>
        <begin position="574"/>
        <end position="595"/>
    </location>
</feature>
<feature type="transmembrane region" description="Helical" evidence="15">
    <location>
        <begin position="615"/>
        <end position="639"/>
    </location>
</feature>
<comment type="caution">
    <text evidence="17">The sequence shown here is derived from an EMBL/GenBank/DDBJ whole genome shotgun (WGS) entry which is preliminary data.</text>
</comment>
<evidence type="ECO:0000256" key="15">
    <source>
        <dbReference type="SAM" id="Phobius"/>
    </source>
</evidence>
<dbReference type="SMART" id="SM01205">
    <property type="entry name" value="FKS1_dom1"/>
    <property type="match status" value="1"/>
</dbReference>
<evidence type="ECO:0000256" key="2">
    <source>
        <dbReference type="ARBA" id="ARBA00009040"/>
    </source>
</evidence>
<feature type="region of interest" description="Disordered" evidence="14">
    <location>
        <begin position="1"/>
        <end position="26"/>
    </location>
</feature>
<dbReference type="PANTHER" id="PTHR12741">
    <property type="entry name" value="LYST-INTERACTING PROTEIN LIP5 DOPAMINE RESPONSIVE PROTEIN DRG-1"/>
    <property type="match status" value="1"/>
</dbReference>
<keyword evidence="18" id="KW-1185">Reference proteome</keyword>
<proteinExistence type="inferred from homology"/>
<dbReference type="Pfam" id="PF04652">
    <property type="entry name" value="Vta1"/>
    <property type="match status" value="1"/>
</dbReference>
<keyword evidence="7 15" id="KW-0812">Transmembrane</keyword>
<name>A0A0K9PC71_ZOSMR</name>
<dbReference type="OMA" id="ENEPMHQ"/>
<feature type="transmembrane region" description="Helical" evidence="15">
    <location>
        <begin position="749"/>
        <end position="769"/>
    </location>
</feature>
<dbReference type="EC" id="2.4.1.34" evidence="3"/>
<keyword evidence="10 15" id="KW-0472">Membrane</keyword>
<evidence type="ECO:0000256" key="14">
    <source>
        <dbReference type="SAM" id="MobiDB-lite"/>
    </source>
</evidence>
<evidence type="ECO:0000256" key="6">
    <source>
        <dbReference type="ARBA" id="ARBA00022679"/>
    </source>
</evidence>
<evidence type="ECO:0000256" key="5">
    <source>
        <dbReference type="ARBA" id="ARBA00022676"/>
    </source>
</evidence>
<evidence type="ECO:0000313" key="18">
    <source>
        <dbReference type="Proteomes" id="UP000036987"/>
    </source>
</evidence>
<dbReference type="PANTHER" id="PTHR12741:SF106">
    <property type="entry name" value="CALLOSE SYNTHASE 5"/>
    <property type="match status" value="1"/>
</dbReference>
<dbReference type="EMBL" id="LFYR01000968">
    <property type="protein sequence ID" value="KMZ66574.1"/>
    <property type="molecule type" value="Genomic_DNA"/>
</dbReference>
<dbReference type="Pfam" id="PF14288">
    <property type="entry name" value="FKS1_dom1"/>
    <property type="match status" value="1"/>
</dbReference>
<feature type="transmembrane region" description="Helical" evidence="15">
    <location>
        <begin position="1846"/>
        <end position="1866"/>
    </location>
</feature>
<dbReference type="InterPro" id="IPR058851">
    <property type="entry name" value="CALS1_helical"/>
</dbReference>
<evidence type="ECO:0000256" key="12">
    <source>
        <dbReference type="ARBA" id="ARBA00032165"/>
    </source>
</evidence>
<dbReference type="GO" id="GO:0008360">
    <property type="term" value="P:regulation of cell shape"/>
    <property type="evidence" value="ECO:0007669"/>
    <property type="project" value="UniProtKB-KW"/>
</dbReference>
<evidence type="ECO:0000256" key="3">
    <source>
        <dbReference type="ARBA" id="ARBA00012589"/>
    </source>
</evidence>
<dbReference type="InterPro" id="IPR026899">
    <property type="entry name" value="FKS1-like_dom1"/>
</dbReference>
<feature type="transmembrane region" description="Helical" evidence="15">
    <location>
        <begin position="1554"/>
        <end position="1575"/>
    </location>
</feature>
<feature type="transmembrane region" description="Helical" evidence="15">
    <location>
        <begin position="675"/>
        <end position="696"/>
    </location>
</feature>
<feature type="transmembrane region" description="Helical" evidence="15">
    <location>
        <begin position="1887"/>
        <end position="1907"/>
    </location>
</feature>
<reference evidence="18" key="1">
    <citation type="journal article" date="2016" name="Nature">
        <title>The genome of the seagrass Zostera marina reveals angiosperm adaptation to the sea.</title>
        <authorList>
            <person name="Olsen J.L."/>
            <person name="Rouze P."/>
            <person name="Verhelst B."/>
            <person name="Lin Y.-C."/>
            <person name="Bayer T."/>
            <person name="Collen J."/>
            <person name="Dattolo E."/>
            <person name="De Paoli E."/>
            <person name="Dittami S."/>
            <person name="Maumus F."/>
            <person name="Michel G."/>
            <person name="Kersting A."/>
            <person name="Lauritano C."/>
            <person name="Lohaus R."/>
            <person name="Toepel M."/>
            <person name="Tonon T."/>
            <person name="Vanneste K."/>
            <person name="Amirebrahimi M."/>
            <person name="Brakel J."/>
            <person name="Bostroem C."/>
            <person name="Chovatia M."/>
            <person name="Grimwood J."/>
            <person name="Jenkins J.W."/>
            <person name="Jueterbock A."/>
            <person name="Mraz A."/>
            <person name="Stam W.T."/>
            <person name="Tice H."/>
            <person name="Bornberg-Bauer E."/>
            <person name="Green P.J."/>
            <person name="Pearson G.A."/>
            <person name="Procaccini G."/>
            <person name="Duarte C.M."/>
            <person name="Schmutz J."/>
            <person name="Reusch T.B.H."/>
            <person name="Van de Peer Y."/>
        </authorList>
    </citation>
    <scope>NUCLEOTIDE SEQUENCE [LARGE SCALE GENOMIC DNA]</scope>
    <source>
        <strain evidence="18">cv. Finnish</strain>
    </source>
</reference>
<feature type="compositionally biased region" description="Gly residues" evidence="14">
    <location>
        <begin position="1"/>
        <end position="15"/>
    </location>
</feature>
<dbReference type="STRING" id="29655.A0A0K9PC71"/>
<keyword evidence="5" id="KW-0328">Glycosyltransferase</keyword>
<keyword evidence="6" id="KW-0808">Transferase</keyword>
<feature type="transmembrane region" description="Helical" evidence="15">
    <location>
        <begin position="1822"/>
        <end position="1840"/>
    </location>
</feature>
<evidence type="ECO:0000256" key="11">
    <source>
        <dbReference type="ARBA" id="ARBA00023316"/>
    </source>
</evidence>
<feature type="transmembrane region" description="Helical" evidence="15">
    <location>
        <begin position="1782"/>
        <end position="1802"/>
    </location>
</feature>
<comment type="catalytic activity">
    <reaction evidence="13">
        <text>[(1-&gt;3)-beta-D-glucosyl](n) + UDP-alpha-D-glucose = [(1-&gt;3)-beta-D-glucosyl](n+1) + UDP + H(+)</text>
        <dbReference type="Rhea" id="RHEA:21476"/>
        <dbReference type="Rhea" id="RHEA-COMP:11146"/>
        <dbReference type="Rhea" id="RHEA-COMP:14303"/>
        <dbReference type="ChEBI" id="CHEBI:15378"/>
        <dbReference type="ChEBI" id="CHEBI:37671"/>
        <dbReference type="ChEBI" id="CHEBI:58223"/>
        <dbReference type="ChEBI" id="CHEBI:58885"/>
        <dbReference type="EC" id="2.4.1.34"/>
    </reaction>
</comment>
<dbReference type="GO" id="GO:0005886">
    <property type="term" value="C:plasma membrane"/>
    <property type="evidence" value="ECO:0000318"/>
    <property type="project" value="GO_Central"/>
</dbReference>
<feature type="transmembrane region" description="Helical" evidence="15">
    <location>
        <begin position="727"/>
        <end position="744"/>
    </location>
</feature>
<evidence type="ECO:0000313" key="17">
    <source>
        <dbReference type="EMBL" id="KMZ66574.1"/>
    </source>
</evidence>
<evidence type="ECO:0000259" key="16">
    <source>
        <dbReference type="SMART" id="SM01205"/>
    </source>
</evidence>
<dbReference type="InterPro" id="IPR003440">
    <property type="entry name" value="Glyco_trans_48_dom"/>
</dbReference>
<keyword evidence="11" id="KW-0961">Cell wall biogenesis/degradation</keyword>
<evidence type="ECO:0000256" key="8">
    <source>
        <dbReference type="ARBA" id="ARBA00022960"/>
    </source>
</evidence>
<evidence type="ECO:0000256" key="13">
    <source>
        <dbReference type="ARBA" id="ARBA00047777"/>
    </source>
</evidence>
<dbReference type="OrthoDB" id="1880850at2759"/>
<feature type="transmembrane region" description="Helical" evidence="15">
    <location>
        <begin position="1676"/>
        <end position="1698"/>
    </location>
</feature>
<sequence length="1938" mass="221527">MASPSGGGGGGGGTGASSESAGGPQALLRRPSRSAMMTSVFSQEVFDNEVVPSSLGSIVPILRVAAEVEPERPRVAYLCRFYAFEKAHRLDPSSGGRGVRQFKTGLLQRLERDNTPSLAARLKKTDAREIESFYQQYYEHYVRALDKGEQADRAQLGKAYQTAGVLFEVLCAVNKTEKVEEIIASARDVQEKKEIYTPYNILPLDAAGASQSIMQFEEVKASVAALRNIRGLSWPASFEQQRQKSGDLDILEWLRAMFGFQRDSVRNQREHLILLLANNHIRLMPKPEPLIKLDDRAVDALMTKLFKNYKTWCKFLGCKHSLRLPQGQQEVQQRKILYMGLYLLIWGEAANVRFIPECLCYIFHNMAYELHGLLAGNVSIVTGENIKPSYGGDDEAFLKKVITPIYWVIEREASKGKGGKAPHSIWCNYDDLNEYFWSSACFSLGWPMHNDGDFFASIHESRSSSLMGKPPLKNIEKSTGKTYFVEARTFWHIFRSFDRLWTFYILVLQAMVILAWRGSTISNIFEKESLYSLSSIFITAAFLRFLQSILDLFLNFPGYHRWKFTDVLRNILKIAVSLVWCIVLPLSYLRSFSALPAPLNDLTAWFQQVNGIPPVYILAVILYLLPNALAGLLFIFPLLRRWIENSDWHIIRLLLWWSQPRIYIGRGMHESQFALFKYTLFWLLLLCSKFAFSFFVEIKPLVRPTKDIMAVHNIHYSWHEFFPNAKNNIGAVIALWAPVILVYFMDTQIWYAIFSTLCGGLSGAFGRLGEVRTLGMLRSRFLSLPGAFNTYLVPSEKKRKGFSFSKKFAEVSPSKRTEAAKFSQLWNEIICSFREEDIISDREMDLLVVPYSSDPGLKLIQWPPFLLASKIPIALDMAAQFRSKAKDSKDYDLWKRICADEYMKCAVLECYESFKLVLNLLVAGENEKRIINIIIKEVEDNIANYTFLSSFRTSPLPILCKKFEELVGILKDGDSSKCDTVIFLLQDMLEVVTCDMMMNENHELVELGHGNKDTIPRRQLFAGAGSKPAVIFPPVMTTQWEEQIKRLHLLLTVKESAMDVPTNLEARRRIAFFSNSLFMDMPLAPRVRKMLSFSVLTPYYKEETVYSKTDLELENEDGVSIIFYLQKIFPDEWNNFMERLNCKKASELWDNEENVLHLRHWASLRGQTLSRTVRGMMYYRRALKLQAFLDMASESEILEGYKAVAEPVEEEKKSQRSLSSQLEAVADMKFTYVATCQNYGNQKQSGDRRATDILNLMVNYPSLRVAYIDEVEEREGGMVHKVYYSVLVKAVENLDQEIYRIKLPGPANIGEGKPENQNHAIIFTRGEALQTIDMNQDNYLEEAFKMRNLLEEFNEDHGVRSPTILGVREHIFTGSVSSLAWFMSNQETSFVTIGQRVLANPLKVRFHYGHPDVFDRIFHITRGGISKASRGINLSEDIFAGFNSTLRRGNITHHEYIQVGKGRDVGMNQISLFEAKVACGNGEQILSRDIYRLGHRFDMFRMLSCYFTTVGFYISSMLVVLVVYIFLYGRLYLSLSGMEKAIINKARSRGNNSLEAAMASQSIVQLGVLMALPMFMEIGLERGFRTALSDIIIMQLQLCAVFFTFSLGTRTHYFGRTILHGGAKYRATGRGFVVRHEKFAENYRMYSRSHFIKGLELMVVLIAYQIYGSVATDFTSYLLLSFSMWFLVISWLFAPFLFNPSGFEWQKIVDDWDDWSKWISSRGGVGVPANKSWESWWDEEQEHLQHTGFLGRFWEIVLSLRFFLYQYGIVYQLHVSNGNKSIVVYALSWLVILAGMVILKVVSMGRKQFSADFQLMFRLLKLFLFIGSIGTFAILFIFLNMTVGDIFASILAFVPTGWALLQIAQACKPVMKTLGLWSSVKALARGYDYMMGLVIFAPLAVLAWFPFASEFQTRLLFNQAFSRGLQISRILAGGKKEN</sequence>
<dbReference type="GO" id="GO:0000148">
    <property type="term" value="C:1,3-beta-D-glucan synthase complex"/>
    <property type="evidence" value="ECO:0007669"/>
    <property type="project" value="InterPro"/>
</dbReference>
<dbReference type="Pfam" id="PF02364">
    <property type="entry name" value="Glucan_synthase"/>
    <property type="match status" value="2"/>
</dbReference>
<keyword evidence="9 15" id="KW-1133">Transmembrane helix</keyword>
<evidence type="ECO:0000256" key="4">
    <source>
        <dbReference type="ARBA" id="ARBA00022475"/>
    </source>
</evidence>
<dbReference type="GO" id="GO:0071555">
    <property type="term" value="P:cell wall organization"/>
    <property type="evidence" value="ECO:0007669"/>
    <property type="project" value="UniProtKB-KW"/>
</dbReference>